<dbReference type="InterPro" id="IPR042099">
    <property type="entry name" value="ANL_N_sf"/>
</dbReference>
<evidence type="ECO:0000256" key="2">
    <source>
        <dbReference type="SAM" id="MobiDB-lite"/>
    </source>
</evidence>
<dbReference type="PROSITE" id="PS00455">
    <property type="entry name" value="AMP_BINDING"/>
    <property type="match status" value="1"/>
</dbReference>
<dbReference type="NCBIfam" id="NF005877">
    <property type="entry name" value="PRK07824.1"/>
    <property type="match status" value="1"/>
</dbReference>
<feature type="domain" description="AMP-binding enzyme C-terminal" evidence="4">
    <location>
        <begin position="309"/>
        <end position="382"/>
    </location>
</feature>
<keyword evidence="6" id="KW-1185">Reference proteome</keyword>
<dbReference type="SUPFAM" id="SSF56801">
    <property type="entry name" value="Acetyl-CoA synthetase-like"/>
    <property type="match status" value="1"/>
</dbReference>
<dbReference type="Pfam" id="PF13193">
    <property type="entry name" value="AMP-binding_C"/>
    <property type="match status" value="1"/>
</dbReference>
<evidence type="ECO:0000259" key="3">
    <source>
        <dbReference type="Pfam" id="PF00501"/>
    </source>
</evidence>
<dbReference type="InterPro" id="IPR045851">
    <property type="entry name" value="AMP-bd_C_sf"/>
</dbReference>
<dbReference type="EMBL" id="JBFNQN010000003">
    <property type="protein sequence ID" value="MEW9264143.1"/>
    <property type="molecule type" value="Genomic_DNA"/>
</dbReference>
<dbReference type="PANTHER" id="PTHR43201:SF8">
    <property type="entry name" value="ACYL-COA SYNTHETASE FAMILY MEMBER 3"/>
    <property type="match status" value="1"/>
</dbReference>
<comment type="similarity">
    <text evidence="1">Belongs to the ATP-dependent AMP-binding enzyme family.</text>
</comment>
<dbReference type="Proteomes" id="UP001555826">
    <property type="component" value="Unassembled WGS sequence"/>
</dbReference>
<evidence type="ECO:0000313" key="5">
    <source>
        <dbReference type="EMBL" id="MEW9264143.1"/>
    </source>
</evidence>
<evidence type="ECO:0000256" key="1">
    <source>
        <dbReference type="ARBA" id="ARBA00006432"/>
    </source>
</evidence>
<sequence length="396" mass="40246">MRPLLPLAVPAGEAVLDLLPTLAQALAGELDHALLPHATGAAPDPALRPGQPLDDGEDDPADPTAVVVATSGSTGTPKGALLPASALRASAAATAARLSPGPGSQQWVLALPGHHVAGLQVLLRSVRAGTDPVVLPAGPFTPEAFVAATAAATGAQLLISLVPTQLVRLLDASPAVDSEPVAALRRYAAVLVGSAATPAPLLARARAAGVRVVTTYGSSETCGGCVYDGRPLDGVRAEVEDGRLVLSGPVVARGYRGLPGHPAFPTGPGHVRAFRTDDTGEVRDGTVRILGRVDDLITTGGLKLAPGLVEEALTGMPGVAEVVVGGAPDPEWGQRVVACVVPSGTPPTLAAVRERVTGVLDRWAAPRQLLVLPELPLRGPGKPDRTRLRALAAQDR</sequence>
<dbReference type="Gene3D" id="3.30.300.30">
    <property type="match status" value="1"/>
</dbReference>
<evidence type="ECO:0000313" key="6">
    <source>
        <dbReference type="Proteomes" id="UP001555826"/>
    </source>
</evidence>
<comment type="caution">
    <text evidence="5">The sequence shown here is derived from an EMBL/GenBank/DDBJ whole genome shotgun (WGS) entry which is preliminary data.</text>
</comment>
<dbReference type="InterPro" id="IPR020845">
    <property type="entry name" value="AMP-binding_CS"/>
</dbReference>
<feature type="region of interest" description="Disordered" evidence="2">
    <location>
        <begin position="37"/>
        <end position="74"/>
    </location>
</feature>
<dbReference type="RefSeq" id="WP_367636758.1">
    <property type="nucleotide sequence ID" value="NZ_JBFNQN010000003.1"/>
</dbReference>
<name>A0ABV3P412_9ACTN</name>
<evidence type="ECO:0000259" key="4">
    <source>
        <dbReference type="Pfam" id="PF13193"/>
    </source>
</evidence>
<protein>
    <submittedName>
        <fullName evidence="5">O-succinylbenzoate--CoA ligase</fullName>
        <ecNumber evidence="5">6.2.1.26</ecNumber>
    </submittedName>
</protein>
<dbReference type="PANTHER" id="PTHR43201">
    <property type="entry name" value="ACYL-COA SYNTHETASE"/>
    <property type="match status" value="1"/>
</dbReference>
<dbReference type="GO" id="GO:0008756">
    <property type="term" value="F:o-succinylbenzoate-CoA ligase activity"/>
    <property type="evidence" value="ECO:0007669"/>
    <property type="project" value="UniProtKB-EC"/>
</dbReference>
<dbReference type="Pfam" id="PF00501">
    <property type="entry name" value="AMP-binding"/>
    <property type="match status" value="1"/>
</dbReference>
<accession>A0ABV3P412</accession>
<gene>
    <name evidence="5" type="primary">menE</name>
    <name evidence="5" type="ORF">AB1207_05245</name>
</gene>
<dbReference type="InterPro" id="IPR000873">
    <property type="entry name" value="AMP-dep_synth/lig_dom"/>
</dbReference>
<dbReference type="InterPro" id="IPR025110">
    <property type="entry name" value="AMP-bd_C"/>
</dbReference>
<organism evidence="5 6">
    <name type="scientific">Kineococcus endophyticus</name>
    <dbReference type="NCBI Taxonomy" id="1181883"/>
    <lineage>
        <taxon>Bacteria</taxon>
        <taxon>Bacillati</taxon>
        <taxon>Actinomycetota</taxon>
        <taxon>Actinomycetes</taxon>
        <taxon>Kineosporiales</taxon>
        <taxon>Kineosporiaceae</taxon>
        <taxon>Kineococcus</taxon>
    </lineage>
</organism>
<reference evidence="5 6" key="1">
    <citation type="submission" date="2024-07" db="EMBL/GenBank/DDBJ databases">
        <authorList>
            <person name="Thanompreechachai J."/>
            <person name="Duangmal K."/>
        </authorList>
    </citation>
    <scope>NUCLEOTIDE SEQUENCE [LARGE SCALE GENOMIC DNA]</scope>
    <source>
        <strain evidence="5 6">KCTC 19886</strain>
    </source>
</reference>
<keyword evidence="5" id="KW-0436">Ligase</keyword>
<proteinExistence type="inferred from homology"/>
<dbReference type="Gene3D" id="3.40.50.12780">
    <property type="entry name" value="N-terminal domain of ligase-like"/>
    <property type="match status" value="1"/>
</dbReference>
<dbReference type="EC" id="6.2.1.26" evidence="5"/>
<feature type="domain" description="AMP-dependent synthetase/ligase" evidence="3">
    <location>
        <begin position="55"/>
        <end position="255"/>
    </location>
</feature>